<gene>
    <name evidence="1" type="ORF">OCU04_009675</name>
</gene>
<name>A0A9X0AGE2_9HELO</name>
<protein>
    <submittedName>
        <fullName evidence="1">Uncharacterized protein</fullName>
    </submittedName>
</protein>
<sequence length="69" mass="8069">MKSIVDHLKTELIANQARYSKNADSRRSPVRRYQPGDLVWLNAQELIRNYHRRYPDKPGPPSRLNGARP</sequence>
<dbReference type="AlphaFoldDB" id="A0A9X0AGE2"/>
<evidence type="ECO:0000313" key="2">
    <source>
        <dbReference type="Proteomes" id="UP001152300"/>
    </source>
</evidence>
<comment type="caution">
    <text evidence="1">The sequence shown here is derived from an EMBL/GenBank/DDBJ whole genome shotgun (WGS) entry which is preliminary data.</text>
</comment>
<dbReference type="EMBL" id="JAPEIS010000011">
    <property type="protein sequence ID" value="KAJ8061884.1"/>
    <property type="molecule type" value="Genomic_DNA"/>
</dbReference>
<proteinExistence type="predicted"/>
<reference evidence="1" key="1">
    <citation type="submission" date="2022-11" db="EMBL/GenBank/DDBJ databases">
        <title>Genome Resource of Sclerotinia nivalis Strain SnTB1, a Plant Pathogen Isolated from American Ginseng.</title>
        <authorList>
            <person name="Fan S."/>
        </authorList>
    </citation>
    <scope>NUCLEOTIDE SEQUENCE</scope>
    <source>
        <strain evidence="1">SnTB1</strain>
    </source>
</reference>
<keyword evidence="2" id="KW-1185">Reference proteome</keyword>
<evidence type="ECO:0000313" key="1">
    <source>
        <dbReference type="EMBL" id="KAJ8061884.1"/>
    </source>
</evidence>
<accession>A0A9X0AGE2</accession>
<organism evidence="1 2">
    <name type="scientific">Sclerotinia nivalis</name>
    <dbReference type="NCBI Taxonomy" id="352851"/>
    <lineage>
        <taxon>Eukaryota</taxon>
        <taxon>Fungi</taxon>
        <taxon>Dikarya</taxon>
        <taxon>Ascomycota</taxon>
        <taxon>Pezizomycotina</taxon>
        <taxon>Leotiomycetes</taxon>
        <taxon>Helotiales</taxon>
        <taxon>Sclerotiniaceae</taxon>
        <taxon>Sclerotinia</taxon>
    </lineage>
</organism>
<dbReference type="OrthoDB" id="3561256at2759"/>
<dbReference type="Proteomes" id="UP001152300">
    <property type="component" value="Unassembled WGS sequence"/>
</dbReference>